<dbReference type="Proteomes" id="UP000314294">
    <property type="component" value="Unassembled WGS sequence"/>
</dbReference>
<reference evidence="2 3" key="1">
    <citation type="submission" date="2019-03" db="EMBL/GenBank/DDBJ databases">
        <title>First draft genome of Liparis tanakae, snailfish: a comprehensive survey of snailfish specific genes.</title>
        <authorList>
            <person name="Kim W."/>
            <person name="Song I."/>
            <person name="Jeong J.-H."/>
            <person name="Kim D."/>
            <person name="Kim S."/>
            <person name="Ryu S."/>
            <person name="Song J.Y."/>
            <person name="Lee S.K."/>
        </authorList>
    </citation>
    <scope>NUCLEOTIDE SEQUENCE [LARGE SCALE GENOMIC DNA]</scope>
    <source>
        <tissue evidence="2">Muscle</tissue>
    </source>
</reference>
<sequence length="95" mass="10879">MLDSPKAREEKPLVVEMLSSSCCEKLSLISLTKEKPVEKVPGADEVEGWEKRPLEVPRFGEEVSNVEEDEEDEKQKVQNTEACREQKIMSEDKEN</sequence>
<organism evidence="2 3">
    <name type="scientific">Liparis tanakae</name>
    <name type="common">Tanaka's snailfish</name>
    <dbReference type="NCBI Taxonomy" id="230148"/>
    <lineage>
        <taxon>Eukaryota</taxon>
        <taxon>Metazoa</taxon>
        <taxon>Chordata</taxon>
        <taxon>Craniata</taxon>
        <taxon>Vertebrata</taxon>
        <taxon>Euteleostomi</taxon>
        <taxon>Actinopterygii</taxon>
        <taxon>Neopterygii</taxon>
        <taxon>Teleostei</taxon>
        <taxon>Neoteleostei</taxon>
        <taxon>Acanthomorphata</taxon>
        <taxon>Eupercaria</taxon>
        <taxon>Perciformes</taxon>
        <taxon>Cottioidei</taxon>
        <taxon>Cottales</taxon>
        <taxon>Liparidae</taxon>
        <taxon>Liparis</taxon>
    </lineage>
</organism>
<name>A0A4Z2H9J2_9TELE</name>
<dbReference type="AlphaFoldDB" id="A0A4Z2H9J2"/>
<evidence type="ECO:0000313" key="2">
    <source>
        <dbReference type="EMBL" id="TNN61442.1"/>
    </source>
</evidence>
<evidence type="ECO:0000313" key="3">
    <source>
        <dbReference type="Proteomes" id="UP000314294"/>
    </source>
</evidence>
<feature type="region of interest" description="Disordered" evidence="1">
    <location>
        <begin position="60"/>
        <end position="95"/>
    </location>
</feature>
<gene>
    <name evidence="2" type="ORF">EYF80_028321</name>
</gene>
<evidence type="ECO:0000256" key="1">
    <source>
        <dbReference type="SAM" id="MobiDB-lite"/>
    </source>
</evidence>
<dbReference type="EMBL" id="SRLO01000315">
    <property type="protein sequence ID" value="TNN61442.1"/>
    <property type="molecule type" value="Genomic_DNA"/>
</dbReference>
<accession>A0A4Z2H9J2</accession>
<proteinExistence type="predicted"/>
<keyword evidence="3" id="KW-1185">Reference proteome</keyword>
<protein>
    <submittedName>
        <fullName evidence="2">Uncharacterized protein</fullName>
    </submittedName>
</protein>
<comment type="caution">
    <text evidence="2">The sequence shown here is derived from an EMBL/GenBank/DDBJ whole genome shotgun (WGS) entry which is preliminary data.</text>
</comment>
<feature type="compositionally biased region" description="Basic and acidic residues" evidence="1">
    <location>
        <begin position="82"/>
        <end position="95"/>
    </location>
</feature>